<dbReference type="Gene3D" id="1.10.510.10">
    <property type="entry name" value="Transferase(Phosphotransferase) domain 1"/>
    <property type="match status" value="1"/>
</dbReference>
<evidence type="ECO:0000256" key="13">
    <source>
        <dbReference type="ARBA" id="ARBA00022989"/>
    </source>
</evidence>
<dbReference type="GO" id="GO:0004674">
    <property type="term" value="F:protein serine/threonine kinase activity"/>
    <property type="evidence" value="ECO:0007669"/>
    <property type="project" value="UniProtKB-KW"/>
</dbReference>
<evidence type="ECO:0000256" key="14">
    <source>
        <dbReference type="ARBA" id="ARBA00023136"/>
    </source>
</evidence>
<dbReference type="EMBL" id="JANAVB010031819">
    <property type="protein sequence ID" value="KAJ6811117.1"/>
    <property type="molecule type" value="Genomic_DNA"/>
</dbReference>
<feature type="region of interest" description="Disordered" evidence="21">
    <location>
        <begin position="932"/>
        <end position="957"/>
    </location>
</feature>
<evidence type="ECO:0000256" key="18">
    <source>
        <dbReference type="ARBA" id="ARBA00047899"/>
    </source>
</evidence>
<dbReference type="InterPro" id="IPR001245">
    <property type="entry name" value="Ser-Thr/Tyr_kinase_cat_dom"/>
</dbReference>
<evidence type="ECO:0000256" key="19">
    <source>
        <dbReference type="ARBA" id="ARBA00048679"/>
    </source>
</evidence>
<dbReference type="InterPro" id="IPR001611">
    <property type="entry name" value="Leu-rich_rpt"/>
</dbReference>
<comment type="catalytic activity">
    <reaction evidence="18">
        <text>L-threonyl-[protein] + ATP = O-phospho-L-threonyl-[protein] + ADP + H(+)</text>
        <dbReference type="Rhea" id="RHEA:46608"/>
        <dbReference type="Rhea" id="RHEA-COMP:11060"/>
        <dbReference type="Rhea" id="RHEA-COMP:11605"/>
        <dbReference type="ChEBI" id="CHEBI:15378"/>
        <dbReference type="ChEBI" id="CHEBI:30013"/>
        <dbReference type="ChEBI" id="CHEBI:30616"/>
        <dbReference type="ChEBI" id="CHEBI:61977"/>
        <dbReference type="ChEBI" id="CHEBI:456216"/>
        <dbReference type="EC" id="2.7.11.1"/>
    </reaction>
</comment>
<evidence type="ECO:0000313" key="27">
    <source>
        <dbReference type="Proteomes" id="UP001140949"/>
    </source>
</evidence>
<dbReference type="InterPro" id="IPR017441">
    <property type="entry name" value="Protein_kinase_ATP_BS"/>
</dbReference>
<feature type="compositionally biased region" description="Pro residues" evidence="21">
    <location>
        <begin position="461"/>
        <end position="471"/>
    </location>
</feature>
<dbReference type="PROSITE" id="PS50011">
    <property type="entry name" value="PROTEIN_KINASE_DOM"/>
    <property type="match status" value="1"/>
</dbReference>
<dbReference type="GO" id="GO:0005524">
    <property type="term" value="F:ATP binding"/>
    <property type="evidence" value="ECO:0007669"/>
    <property type="project" value="UniProtKB-UniRule"/>
</dbReference>
<keyword evidence="8 23" id="KW-0732">Signal</keyword>
<evidence type="ECO:0000256" key="17">
    <source>
        <dbReference type="ARBA" id="ARBA00023180"/>
    </source>
</evidence>
<comment type="catalytic activity">
    <reaction evidence="19">
        <text>L-seryl-[protein] + ATP = O-phospho-L-seryl-[protein] + ADP + H(+)</text>
        <dbReference type="Rhea" id="RHEA:17989"/>
        <dbReference type="Rhea" id="RHEA-COMP:9863"/>
        <dbReference type="Rhea" id="RHEA-COMP:11604"/>
        <dbReference type="ChEBI" id="CHEBI:15378"/>
        <dbReference type="ChEBI" id="CHEBI:29999"/>
        <dbReference type="ChEBI" id="CHEBI:30616"/>
        <dbReference type="ChEBI" id="CHEBI:83421"/>
        <dbReference type="ChEBI" id="CHEBI:456216"/>
        <dbReference type="EC" id="2.7.11.1"/>
    </reaction>
</comment>
<name>A0AAX6EH16_IRIPA</name>
<keyword evidence="16 25" id="KW-0675">Receptor</keyword>
<keyword evidence="4" id="KW-0723">Serine/threonine-protein kinase</keyword>
<dbReference type="PANTHER" id="PTHR47986:SF1">
    <property type="entry name" value="OS04G0685900 PROTEIN"/>
    <property type="match status" value="1"/>
</dbReference>
<keyword evidence="9" id="KW-0677">Repeat</keyword>
<dbReference type="AlphaFoldDB" id="A0AAX6EH16"/>
<evidence type="ECO:0000256" key="7">
    <source>
        <dbReference type="ARBA" id="ARBA00022692"/>
    </source>
</evidence>
<organism evidence="25 27">
    <name type="scientific">Iris pallida</name>
    <name type="common">Sweet iris</name>
    <dbReference type="NCBI Taxonomy" id="29817"/>
    <lineage>
        <taxon>Eukaryota</taxon>
        <taxon>Viridiplantae</taxon>
        <taxon>Streptophyta</taxon>
        <taxon>Embryophyta</taxon>
        <taxon>Tracheophyta</taxon>
        <taxon>Spermatophyta</taxon>
        <taxon>Magnoliopsida</taxon>
        <taxon>Liliopsida</taxon>
        <taxon>Asparagales</taxon>
        <taxon>Iridaceae</taxon>
        <taxon>Iridoideae</taxon>
        <taxon>Irideae</taxon>
        <taxon>Iris</taxon>
    </lineage>
</organism>
<dbReference type="PROSITE" id="PS00108">
    <property type="entry name" value="PROTEIN_KINASE_ST"/>
    <property type="match status" value="1"/>
</dbReference>
<gene>
    <name evidence="25" type="ORF">M6B38_107850</name>
    <name evidence="26" type="ORF">M6B38_155265</name>
</gene>
<dbReference type="Gene3D" id="3.80.10.10">
    <property type="entry name" value="Ribonuclease Inhibitor"/>
    <property type="match status" value="2"/>
</dbReference>
<evidence type="ECO:0000313" key="25">
    <source>
        <dbReference type="EMBL" id="KAJ6803310.1"/>
    </source>
</evidence>
<dbReference type="PANTHER" id="PTHR47986">
    <property type="entry name" value="OSJNBA0070M12.3 PROTEIN"/>
    <property type="match status" value="1"/>
</dbReference>
<dbReference type="FunFam" id="3.80.10.10:FF:000129">
    <property type="entry name" value="Leucine-rich repeat receptor-like kinase"/>
    <property type="match status" value="1"/>
</dbReference>
<dbReference type="InterPro" id="IPR000719">
    <property type="entry name" value="Prot_kinase_dom"/>
</dbReference>
<feature type="domain" description="Protein kinase" evidence="24">
    <location>
        <begin position="611"/>
        <end position="891"/>
    </location>
</feature>
<dbReference type="InterPro" id="IPR032675">
    <property type="entry name" value="LRR_dom_sf"/>
</dbReference>
<evidence type="ECO:0000256" key="23">
    <source>
        <dbReference type="SAM" id="SignalP"/>
    </source>
</evidence>
<dbReference type="InterPro" id="IPR052422">
    <property type="entry name" value="Auxin_Ser/Thr_Kinase"/>
</dbReference>
<comment type="caution">
    <text evidence="25">The sequence shown here is derived from an EMBL/GenBank/DDBJ whole genome shotgun (WGS) entry which is preliminary data.</text>
</comment>
<evidence type="ECO:0000256" key="6">
    <source>
        <dbReference type="ARBA" id="ARBA00022679"/>
    </source>
</evidence>
<dbReference type="PROSITE" id="PS00107">
    <property type="entry name" value="PROTEIN_KINASE_ATP"/>
    <property type="match status" value="1"/>
</dbReference>
<evidence type="ECO:0000256" key="10">
    <source>
        <dbReference type="ARBA" id="ARBA00022741"/>
    </source>
</evidence>
<keyword evidence="13 22" id="KW-1133">Transmembrane helix</keyword>
<dbReference type="Proteomes" id="UP001140949">
    <property type="component" value="Unassembled WGS sequence"/>
</dbReference>
<feature type="chain" id="PRO_5044718661" description="non-specific serine/threonine protein kinase" evidence="23">
    <location>
        <begin position="30"/>
        <end position="957"/>
    </location>
</feature>
<dbReference type="Pfam" id="PF08263">
    <property type="entry name" value="LRRNT_2"/>
    <property type="match status" value="2"/>
</dbReference>
<evidence type="ECO:0000256" key="22">
    <source>
        <dbReference type="SAM" id="Phobius"/>
    </source>
</evidence>
<comment type="subcellular location">
    <subcellularLocation>
        <location evidence="1">Cell membrane</location>
        <topology evidence="1">Single-pass membrane protein</topology>
    </subcellularLocation>
</comment>
<dbReference type="FunFam" id="1.10.510.10:FF:000198">
    <property type="entry name" value="receptor protein kinase TMK1"/>
    <property type="match status" value="1"/>
</dbReference>
<keyword evidence="12 20" id="KW-0067">ATP-binding</keyword>
<keyword evidence="15" id="KW-1015">Disulfide bond</keyword>
<feature type="signal peptide" evidence="23">
    <location>
        <begin position="1"/>
        <end position="29"/>
    </location>
</feature>
<evidence type="ECO:0000256" key="3">
    <source>
        <dbReference type="ARBA" id="ARBA00012513"/>
    </source>
</evidence>
<dbReference type="InterPro" id="IPR003591">
    <property type="entry name" value="Leu-rich_rpt_typical-subtyp"/>
</dbReference>
<dbReference type="EMBL" id="JANAVB010036615">
    <property type="protein sequence ID" value="KAJ6803310.1"/>
    <property type="molecule type" value="Genomic_DNA"/>
</dbReference>
<evidence type="ECO:0000256" key="5">
    <source>
        <dbReference type="ARBA" id="ARBA00022614"/>
    </source>
</evidence>
<reference evidence="25" key="2">
    <citation type="submission" date="2023-04" db="EMBL/GenBank/DDBJ databases">
        <authorList>
            <person name="Bruccoleri R.E."/>
            <person name="Oakeley E.J."/>
            <person name="Faust A.-M."/>
            <person name="Dessus-Babus S."/>
            <person name="Altorfer M."/>
            <person name="Burckhardt D."/>
            <person name="Oertli M."/>
            <person name="Naumann U."/>
            <person name="Petersen F."/>
            <person name="Wong J."/>
        </authorList>
    </citation>
    <scope>NUCLEOTIDE SEQUENCE</scope>
    <source>
        <strain evidence="25">GSM-AAB239-AS_SAM_17_03QT</strain>
        <tissue evidence="25">Leaf</tissue>
    </source>
</reference>
<dbReference type="FunFam" id="3.80.10.10:FF:000190">
    <property type="entry name" value="Receptor-like kinase TMK4"/>
    <property type="match status" value="1"/>
</dbReference>
<dbReference type="FunFam" id="3.30.200.20:FF:000226">
    <property type="entry name" value="receptor protein kinase TMK1"/>
    <property type="match status" value="1"/>
</dbReference>
<feature type="transmembrane region" description="Helical" evidence="22">
    <location>
        <begin position="510"/>
        <end position="532"/>
    </location>
</feature>
<evidence type="ECO:0000256" key="1">
    <source>
        <dbReference type="ARBA" id="ARBA00004162"/>
    </source>
</evidence>
<evidence type="ECO:0000256" key="21">
    <source>
        <dbReference type="SAM" id="MobiDB-lite"/>
    </source>
</evidence>
<feature type="region of interest" description="Disordered" evidence="21">
    <location>
        <begin position="453"/>
        <end position="501"/>
    </location>
</feature>
<evidence type="ECO:0000256" key="11">
    <source>
        <dbReference type="ARBA" id="ARBA00022777"/>
    </source>
</evidence>
<evidence type="ECO:0000256" key="2">
    <source>
        <dbReference type="ARBA" id="ARBA00008684"/>
    </source>
</evidence>
<evidence type="ECO:0000256" key="16">
    <source>
        <dbReference type="ARBA" id="ARBA00023170"/>
    </source>
</evidence>
<dbReference type="EC" id="2.7.11.1" evidence="3"/>
<dbReference type="Pfam" id="PF07714">
    <property type="entry name" value="PK_Tyr_Ser-Thr"/>
    <property type="match status" value="1"/>
</dbReference>
<evidence type="ECO:0000259" key="24">
    <source>
        <dbReference type="PROSITE" id="PS50011"/>
    </source>
</evidence>
<keyword evidence="14 22" id="KW-0472">Membrane</keyword>
<evidence type="ECO:0000256" key="4">
    <source>
        <dbReference type="ARBA" id="ARBA00022527"/>
    </source>
</evidence>
<dbReference type="CDD" id="cd14066">
    <property type="entry name" value="STKc_IRAK"/>
    <property type="match status" value="1"/>
</dbReference>
<dbReference type="SMART" id="SM00220">
    <property type="entry name" value="S_TKc"/>
    <property type="match status" value="1"/>
</dbReference>
<keyword evidence="7 22" id="KW-0812">Transmembrane</keyword>
<keyword evidence="10 20" id="KW-0547">Nucleotide-binding</keyword>
<evidence type="ECO:0000256" key="12">
    <source>
        <dbReference type="ARBA" id="ARBA00022840"/>
    </source>
</evidence>
<dbReference type="InterPro" id="IPR011009">
    <property type="entry name" value="Kinase-like_dom_sf"/>
</dbReference>
<evidence type="ECO:0000256" key="8">
    <source>
        <dbReference type="ARBA" id="ARBA00022729"/>
    </source>
</evidence>
<feature type="compositionally biased region" description="Low complexity" evidence="21">
    <location>
        <begin position="480"/>
        <end position="499"/>
    </location>
</feature>
<dbReference type="InterPro" id="IPR008271">
    <property type="entry name" value="Ser/Thr_kinase_AS"/>
</dbReference>
<dbReference type="InterPro" id="IPR013210">
    <property type="entry name" value="LRR_N_plant-typ"/>
</dbReference>
<proteinExistence type="inferred from homology"/>
<keyword evidence="27" id="KW-1185">Reference proteome</keyword>
<dbReference type="SUPFAM" id="SSF52058">
    <property type="entry name" value="L domain-like"/>
    <property type="match status" value="1"/>
</dbReference>
<evidence type="ECO:0000256" key="20">
    <source>
        <dbReference type="PROSITE-ProRule" id="PRU10141"/>
    </source>
</evidence>
<evidence type="ECO:0000313" key="26">
    <source>
        <dbReference type="EMBL" id="KAJ6811117.1"/>
    </source>
</evidence>
<feature type="binding site" evidence="20">
    <location>
        <position position="639"/>
    </location>
    <ligand>
        <name>ATP</name>
        <dbReference type="ChEBI" id="CHEBI:30616"/>
    </ligand>
</feature>
<accession>A0AAX6EH16</accession>
<dbReference type="GO" id="GO:0005886">
    <property type="term" value="C:plasma membrane"/>
    <property type="evidence" value="ECO:0007669"/>
    <property type="project" value="UniProtKB-SubCell"/>
</dbReference>
<sequence>MGEMRLFSLNRDWLKIVITLLCFNSSVRAETNPDDYAVLEEFYKGITNPEVLKWPTDSKDPCGDKWDFIFCSGSRIAQIQTKNLKLSGTLPKDFNKLTELSNLGLQNNNLSGSLPTFAGLSKLQKAFLGNNQFDTIPSDFFVGLSSLQVISLNNNPLNQSTGWALPSDLSESVQLTNLSLSGCNLVGQIPDFLGSMNSLTVLEMSYNQLTGVIPVTFSGTQLQILKLNNQVEPGLTGPIDVIASMTQLTLAWLHGNSFTGTIPSAIGACTSLTQVWLNNNLLVGPIPENLTTLPQLQSLQLGNNKLMGPIPKVSFSNFTYDPNFFCQSTPGVPCSPDVTALLEFLGSMNYPPTVATSWTGNDPCGSSWFGVSCTGPTNISRINLQKLNISGSISPSLGQLRSLGEIRLAGNNLNSTIPDVLTTLPSLTLLDLSNNDIGPPVPKFRDSVKLVINGNPQLDPSAPPRAPPGGNSPPGGNFPPGGNSQPNNSPPSSGASNSGYVSKRSKKPNMLVFILPIVIGIVVILLAGLFVYCRRKGRKGTFPAPSSVVVQPRDSSDPENMVKIVIANDANNSVASSLPTTTSSGTSDTHVIESGNLVVSVQILRSVTNNFAADQELGRGGFGVVYKGELHDGTQIAVKRMESGMLSSKAFDEFQAEIAVLSKVRHRNLVSLLGFSAEDNEKLLVYEYMPNGALSKHLFHWKKHNLNPLSWKRRLNIALDVARAMEYLHSLAHQSFIHRDLKSSNILLGDDYRAKVADFGLVKLAPEGQYSLATRLAGTFGYLAPEYAVTGKVTTKVDVFSFGVVLVELLTGMTALDDERSEETRHLASWFYYIRTNKDTLRSAIDKSIDISDDTFESICAVSDLAGHCIAREPHQRPDMGYAVNVLAPLVEKWKPMKDDSDESLGIDLGQPLLQMVKGWQAADGTTSMTLGLDDSKGSIPSRPAGFAESFTSLDGR</sequence>
<dbReference type="SMART" id="SM00369">
    <property type="entry name" value="LRR_TYP"/>
    <property type="match status" value="6"/>
</dbReference>
<keyword evidence="6" id="KW-0808">Transferase</keyword>
<keyword evidence="17" id="KW-0325">Glycoprotein</keyword>
<evidence type="ECO:0000256" key="15">
    <source>
        <dbReference type="ARBA" id="ARBA00023157"/>
    </source>
</evidence>
<dbReference type="SUPFAM" id="SSF56112">
    <property type="entry name" value="Protein kinase-like (PK-like)"/>
    <property type="match status" value="1"/>
</dbReference>
<reference evidence="25" key="1">
    <citation type="journal article" date="2023" name="GigaByte">
        <title>Genome assembly of the bearded iris, Iris pallida Lam.</title>
        <authorList>
            <person name="Bruccoleri R.E."/>
            <person name="Oakeley E.J."/>
            <person name="Faust A.M.E."/>
            <person name="Altorfer M."/>
            <person name="Dessus-Babus S."/>
            <person name="Burckhardt D."/>
            <person name="Oertli M."/>
            <person name="Naumann U."/>
            <person name="Petersen F."/>
            <person name="Wong J."/>
        </authorList>
    </citation>
    <scope>NUCLEOTIDE SEQUENCE</scope>
    <source>
        <strain evidence="25">GSM-AAB239-AS_SAM_17_03QT</strain>
    </source>
</reference>
<dbReference type="Pfam" id="PF13855">
    <property type="entry name" value="LRR_8"/>
    <property type="match status" value="1"/>
</dbReference>
<comment type="similarity">
    <text evidence="2">Belongs to the protein kinase superfamily. Ser/Thr protein kinase family.</text>
</comment>
<protein>
    <recommendedName>
        <fullName evidence="3">non-specific serine/threonine protein kinase</fullName>
        <ecNumber evidence="3">2.7.11.1</ecNumber>
    </recommendedName>
</protein>
<keyword evidence="5" id="KW-0433">Leucine-rich repeat</keyword>
<evidence type="ECO:0000256" key="9">
    <source>
        <dbReference type="ARBA" id="ARBA00022737"/>
    </source>
</evidence>
<keyword evidence="11 25" id="KW-0418">Kinase</keyword>
<dbReference type="Gene3D" id="3.30.200.20">
    <property type="entry name" value="Phosphorylase Kinase, domain 1"/>
    <property type="match status" value="1"/>
</dbReference>